<gene>
    <name evidence="1" type="ORF">IX38_08785</name>
</gene>
<comment type="caution">
    <text evidence="1">The sequence shown here is derived from an EMBL/GenBank/DDBJ whole genome shotgun (WGS) entry which is preliminary data.</text>
</comment>
<dbReference type="Proteomes" id="UP000028703">
    <property type="component" value="Unassembled WGS sequence"/>
</dbReference>
<proteinExistence type="predicted"/>
<sequence>MTINAEKIGLINWSDITEIRDTRMFWIIKGIELHASEKVAEQYNSRINKKYRSGRKTFLIQLSNDEIKMDHKNLLALVNKYWEHYRINNKIP</sequence>
<dbReference type="EMBL" id="JPRO01000005">
    <property type="protein sequence ID" value="KFF07786.1"/>
    <property type="molecule type" value="Genomic_DNA"/>
</dbReference>
<organism evidence="1 2">
    <name type="scientific">Chryseobacterium luteum</name>
    <dbReference type="NCBI Taxonomy" id="421531"/>
    <lineage>
        <taxon>Bacteria</taxon>
        <taxon>Pseudomonadati</taxon>
        <taxon>Bacteroidota</taxon>
        <taxon>Flavobacteriia</taxon>
        <taxon>Flavobacteriales</taxon>
        <taxon>Weeksellaceae</taxon>
        <taxon>Chryseobacterium group</taxon>
        <taxon>Chryseobacterium</taxon>
    </lineage>
</organism>
<dbReference type="AlphaFoldDB" id="A0A085ZTM2"/>
<protein>
    <submittedName>
        <fullName evidence="1">Uncharacterized protein</fullName>
    </submittedName>
</protein>
<dbReference type="eggNOG" id="ENOG50311NZ">
    <property type="taxonomic scope" value="Bacteria"/>
</dbReference>
<name>A0A085ZTM2_9FLAO</name>
<evidence type="ECO:0000313" key="2">
    <source>
        <dbReference type="Proteomes" id="UP000028703"/>
    </source>
</evidence>
<evidence type="ECO:0000313" key="1">
    <source>
        <dbReference type="EMBL" id="KFF07786.1"/>
    </source>
</evidence>
<reference evidence="1 2" key="1">
    <citation type="submission" date="2014-07" db="EMBL/GenBank/DDBJ databases">
        <title>Genome of Chryseobacterium luteum DSM 18605.</title>
        <authorList>
            <person name="Stropko S.J."/>
            <person name="Pipes S.E."/>
            <person name="Newman J.D."/>
        </authorList>
    </citation>
    <scope>NUCLEOTIDE SEQUENCE [LARGE SCALE GENOMIC DNA]</scope>
    <source>
        <strain evidence="1 2">DSM 18605</strain>
    </source>
</reference>
<accession>A0A085ZTM2</accession>
<keyword evidence="2" id="KW-1185">Reference proteome</keyword>